<protein>
    <submittedName>
        <fullName evidence="1">Uncharacterized protein</fullName>
    </submittedName>
</protein>
<dbReference type="AlphaFoldDB" id="F8P733"/>
<dbReference type="Proteomes" id="UP000008064">
    <property type="component" value="Unassembled WGS sequence"/>
</dbReference>
<dbReference type="GeneID" id="18820765"/>
<dbReference type="HOGENOM" id="CLU_2741614_0_0_1"/>
<reference evidence="1" key="1">
    <citation type="submission" date="2011-04" db="EMBL/GenBank/DDBJ databases">
        <title>Evolution of plant cell wall degrading machinery underlies the functional diversity of forest fungi.</title>
        <authorList>
            <consortium name="US DOE Joint Genome Institute (JGI-PGF)"/>
            <person name="Eastwood D.C."/>
            <person name="Floudas D."/>
            <person name="Binder M."/>
            <person name="Majcherczyk A."/>
            <person name="Schneider P."/>
            <person name="Aerts A."/>
            <person name="Asiegbu F.O."/>
            <person name="Baker S.E."/>
            <person name="Barry K."/>
            <person name="Bendiksby M."/>
            <person name="Blumentritt M."/>
            <person name="Coutinho P.M."/>
            <person name="Cullen D."/>
            <person name="Cullen D."/>
            <person name="Gathman A."/>
            <person name="Goodell B."/>
            <person name="Henrissat B."/>
            <person name="Ihrmark K."/>
            <person name="Kauserud H."/>
            <person name="Kohler A."/>
            <person name="LaButti K."/>
            <person name="Lapidus A."/>
            <person name="Lavin J.L."/>
            <person name="Lee Y.-H."/>
            <person name="Lindquist E."/>
            <person name="Lilly W."/>
            <person name="Lucas S."/>
            <person name="Morin E."/>
            <person name="Murat C."/>
            <person name="Oguiza J.A."/>
            <person name="Park J."/>
            <person name="Pisabarro A.G."/>
            <person name="Riley R."/>
            <person name="Rosling A."/>
            <person name="Salamov A."/>
            <person name="Schmidt O."/>
            <person name="Schmutz J."/>
            <person name="Skrede I."/>
            <person name="Stenlid J."/>
            <person name="Wiebenga A."/>
            <person name="Xie X."/>
            <person name="Kues U."/>
            <person name="Hibbett D.S."/>
            <person name="Hoffmeister D."/>
            <person name="Hogberg N."/>
            <person name="Martin F."/>
            <person name="Grigoriev I.V."/>
            <person name="Watkinson S.C."/>
        </authorList>
    </citation>
    <scope>NUCLEOTIDE SEQUENCE</scope>
    <source>
        <strain evidence="1">S7.9</strain>
    </source>
</reference>
<accession>F8P733</accession>
<proteinExistence type="predicted"/>
<name>F8P733_SERL9</name>
<gene>
    <name evidence="1" type="ORF">SERLADRAFT_476196</name>
</gene>
<evidence type="ECO:0000313" key="1">
    <source>
        <dbReference type="EMBL" id="EGO21249.1"/>
    </source>
</evidence>
<sequence>MLRVDSLQDSPLILGCSYSSSLQAAATALKHMLNIKSFFYVILGRCSASLSQRYGVDMWSQDRYLLISQPR</sequence>
<dbReference type="KEGG" id="sla:SERLADRAFT_476196"/>
<organism>
    <name type="scientific">Serpula lacrymans var. lacrymans (strain S7.9)</name>
    <name type="common">Dry rot fungus</name>
    <dbReference type="NCBI Taxonomy" id="578457"/>
    <lineage>
        <taxon>Eukaryota</taxon>
        <taxon>Fungi</taxon>
        <taxon>Dikarya</taxon>
        <taxon>Basidiomycota</taxon>
        <taxon>Agaricomycotina</taxon>
        <taxon>Agaricomycetes</taxon>
        <taxon>Agaricomycetidae</taxon>
        <taxon>Boletales</taxon>
        <taxon>Coniophorineae</taxon>
        <taxon>Serpulaceae</taxon>
        <taxon>Serpula</taxon>
    </lineage>
</organism>
<dbReference type="EMBL" id="GL945439">
    <property type="protein sequence ID" value="EGO21249.1"/>
    <property type="molecule type" value="Genomic_DNA"/>
</dbReference>
<dbReference type="RefSeq" id="XP_007322206.1">
    <property type="nucleotide sequence ID" value="XM_007322144.1"/>
</dbReference>